<keyword evidence="2 7" id="KW-0813">Transport</keyword>
<dbReference type="RefSeq" id="WP_091776034.1">
    <property type="nucleotide sequence ID" value="NZ_CAESCL010000097.1"/>
</dbReference>
<dbReference type="OrthoDB" id="187395at2"/>
<evidence type="ECO:0000256" key="6">
    <source>
        <dbReference type="ARBA" id="ARBA00023136"/>
    </source>
</evidence>
<keyword evidence="6 7" id="KW-0472">Membrane</keyword>
<feature type="transmembrane region" description="Helical" evidence="7">
    <location>
        <begin position="141"/>
        <end position="163"/>
    </location>
</feature>
<sequence length="280" mass="31389">MKRTVGEIMSRTGIRIPLILWTLAVLYPIFWMFLGSFKSNAEIYANPWGFPETFNYQNFITAWTEYNIGSSVFNSLIVTLMGAVLCLVLAIPTAYAIERINFKGSNVLFTVYISAMMIPMVLAWIPLFFLLNQFNLLDSLVGLAVVYALSQLPFTIFVLTSFISTIPKSLEESAAIDGMSPYGILWKIVTPLSMSGIITVTIMNTIQFWNEYFMALIFLQSEGNYTLALAIDYISSEAQYTNAWGTLFASLVIAIIPVIILYAIFQRRITKGMTEGALKG</sequence>
<dbReference type="AlphaFoldDB" id="A0A1H9M820"/>
<dbReference type="InterPro" id="IPR035906">
    <property type="entry name" value="MetI-like_sf"/>
</dbReference>
<gene>
    <name evidence="9" type="ORF">SAMN05216362_1587</name>
</gene>
<dbReference type="GO" id="GO:0005886">
    <property type="term" value="C:plasma membrane"/>
    <property type="evidence" value="ECO:0007669"/>
    <property type="project" value="UniProtKB-SubCell"/>
</dbReference>
<evidence type="ECO:0000256" key="2">
    <source>
        <dbReference type="ARBA" id="ARBA00022448"/>
    </source>
</evidence>
<feature type="transmembrane region" description="Helical" evidence="7">
    <location>
        <begin position="184"/>
        <end position="209"/>
    </location>
</feature>
<feature type="transmembrane region" description="Helical" evidence="7">
    <location>
        <begin position="12"/>
        <end position="34"/>
    </location>
</feature>
<evidence type="ECO:0000256" key="4">
    <source>
        <dbReference type="ARBA" id="ARBA00022692"/>
    </source>
</evidence>
<keyword evidence="4 7" id="KW-0812">Transmembrane</keyword>
<keyword evidence="5 7" id="KW-1133">Transmembrane helix</keyword>
<comment type="subcellular location">
    <subcellularLocation>
        <location evidence="1 7">Cell membrane</location>
        <topology evidence="1 7">Multi-pass membrane protein</topology>
    </subcellularLocation>
</comment>
<evidence type="ECO:0000313" key="9">
    <source>
        <dbReference type="EMBL" id="SER19828.1"/>
    </source>
</evidence>
<evidence type="ECO:0000313" key="10">
    <source>
        <dbReference type="Proteomes" id="UP000199427"/>
    </source>
</evidence>
<evidence type="ECO:0000256" key="3">
    <source>
        <dbReference type="ARBA" id="ARBA00022475"/>
    </source>
</evidence>
<evidence type="ECO:0000259" key="8">
    <source>
        <dbReference type="PROSITE" id="PS50928"/>
    </source>
</evidence>
<dbReference type="STRING" id="571933.SAMN05216362_1587"/>
<evidence type="ECO:0000256" key="1">
    <source>
        <dbReference type="ARBA" id="ARBA00004651"/>
    </source>
</evidence>
<dbReference type="PROSITE" id="PS50928">
    <property type="entry name" value="ABC_TM1"/>
    <property type="match status" value="1"/>
</dbReference>
<feature type="transmembrane region" description="Helical" evidence="7">
    <location>
        <begin position="107"/>
        <end position="129"/>
    </location>
</feature>
<dbReference type="Proteomes" id="UP000199427">
    <property type="component" value="Unassembled WGS sequence"/>
</dbReference>
<feature type="domain" description="ABC transmembrane type-1" evidence="8">
    <location>
        <begin position="72"/>
        <end position="265"/>
    </location>
</feature>
<feature type="transmembrane region" description="Helical" evidence="7">
    <location>
        <begin position="243"/>
        <end position="265"/>
    </location>
</feature>
<protein>
    <submittedName>
        <fullName evidence="9">Carbohydrate ABC transporter membrane protein 2, CUT1 family</fullName>
    </submittedName>
</protein>
<dbReference type="InterPro" id="IPR000515">
    <property type="entry name" value="MetI-like"/>
</dbReference>
<organism evidence="9 10">
    <name type="scientific">Piscibacillus halophilus</name>
    <dbReference type="NCBI Taxonomy" id="571933"/>
    <lineage>
        <taxon>Bacteria</taxon>
        <taxon>Bacillati</taxon>
        <taxon>Bacillota</taxon>
        <taxon>Bacilli</taxon>
        <taxon>Bacillales</taxon>
        <taxon>Bacillaceae</taxon>
        <taxon>Piscibacillus</taxon>
    </lineage>
</organism>
<keyword evidence="10" id="KW-1185">Reference proteome</keyword>
<dbReference type="CDD" id="cd06261">
    <property type="entry name" value="TM_PBP2"/>
    <property type="match status" value="1"/>
</dbReference>
<dbReference type="PANTHER" id="PTHR43744">
    <property type="entry name" value="ABC TRANSPORTER PERMEASE PROTEIN MG189-RELATED-RELATED"/>
    <property type="match status" value="1"/>
</dbReference>
<keyword evidence="3" id="KW-1003">Cell membrane</keyword>
<proteinExistence type="inferred from homology"/>
<reference evidence="9 10" key="1">
    <citation type="submission" date="2016-10" db="EMBL/GenBank/DDBJ databases">
        <authorList>
            <person name="de Groot N.N."/>
        </authorList>
    </citation>
    <scope>NUCLEOTIDE SEQUENCE [LARGE SCALE GENOMIC DNA]</scope>
    <source>
        <strain evidence="9 10">DSM 21633</strain>
    </source>
</reference>
<accession>A0A1H9M820</accession>
<dbReference type="PANTHER" id="PTHR43744:SF8">
    <property type="entry name" value="SN-GLYCEROL-3-PHOSPHATE TRANSPORT SYSTEM PERMEASE PROTEIN UGPE"/>
    <property type="match status" value="1"/>
</dbReference>
<comment type="similarity">
    <text evidence="7">Belongs to the binding-protein-dependent transport system permease family.</text>
</comment>
<feature type="transmembrane region" description="Helical" evidence="7">
    <location>
        <begin position="72"/>
        <end position="95"/>
    </location>
</feature>
<dbReference type="Gene3D" id="1.10.3720.10">
    <property type="entry name" value="MetI-like"/>
    <property type="match status" value="1"/>
</dbReference>
<dbReference type="GO" id="GO:0055085">
    <property type="term" value="P:transmembrane transport"/>
    <property type="evidence" value="ECO:0007669"/>
    <property type="project" value="InterPro"/>
</dbReference>
<dbReference type="EMBL" id="FOES01000058">
    <property type="protein sequence ID" value="SER19828.1"/>
    <property type="molecule type" value="Genomic_DNA"/>
</dbReference>
<evidence type="ECO:0000256" key="7">
    <source>
        <dbReference type="RuleBase" id="RU363032"/>
    </source>
</evidence>
<dbReference type="Pfam" id="PF00528">
    <property type="entry name" value="BPD_transp_1"/>
    <property type="match status" value="1"/>
</dbReference>
<name>A0A1H9M820_9BACI</name>
<dbReference type="SUPFAM" id="SSF161098">
    <property type="entry name" value="MetI-like"/>
    <property type="match status" value="1"/>
</dbReference>
<evidence type="ECO:0000256" key="5">
    <source>
        <dbReference type="ARBA" id="ARBA00022989"/>
    </source>
</evidence>